<reference evidence="2 3" key="1">
    <citation type="submission" date="2018-10" db="EMBL/GenBank/DDBJ databases">
        <title>Genome assembly for a Yunnan-Guizhou Plateau 3E fish, Anabarilius grahami (Regan), and its evolutionary and genetic applications.</title>
        <authorList>
            <person name="Jiang W."/>
        </authorList>
    </citation>
    <scope>NUCLEOTIDE SEQUENCE [LARGE SCALE GENOMIC DNA]</scope>
    <source>
        <strain evidence="2">AG-KIZ</strain>
        <tissue evidence="2">Muscle</tissue>
    </source>
</reference>
<accession>A0A3N0YF86</accession>
<organism evidence="2 3">
    <name type="scientific">Anabarilius grahami</name>
    <name type="common">Kanglang fish</name>
    <name type="synonym">Barilius grahami</name>
    <dbReference type="NCBI Taxonomy" id="495550"/>
    <lineage>
        <taxon>Eukaryota</taxon>
        <taxon>Metazoa</taxon>
        <taxon>Chordata</taxon>
        <taxon>Craniata</taxon>
        <taxon>Vertebrata</taxon>
        <taxon>Euteleostomi</taxon>
        <taxon>Actinopterygii</taxon>
        <taxon>Neopterygii</taxon>
        <taxon>Teleostei</taxon>
        <taxon>Ostariophysi</taxon>
        <taxon>Cypriniformes</taxon>
        <taxon>Xenocyprididae</taxon>
        <taxon>Xenocypridinae</taxon>
        <taxon>Xenocypridinae incertae sedis</taxon>
        <taxon>Anabarilius</taxon>
    </lineage>
</organism>
<name>A0A3N0YF86_ANAGA</name>
<feature type="region of interest" description="Disordered" evidence="1">
    <location>
        <begin position="88"/>
        <end position="117"/>
    </location>
</feature>
<dbReference type="AlphaFoldDB" id="A0A3N0YF86"/>
<proteinExistence type="predicted"/>
<keyword evidence="3" id="KW-1185">Reference proteome</keyword>
<evidence type="ECO:0000313" key="2">
    <source>
        <dbReference type="EMBL" id="ROL44919.1"/>
    </source>
</evidence>
<evidence type="ECO:0000313" key="3">
    <source>
        <dbReference type="Proteomes" id="UP000281406"/>
    </source>
</evidence>
<gene>
    <name evidence="2" type="ORF">DPX16_9131</name>
</gene>
<feature type="compositionally biased region" description="Basic and acidic residues" evidence="1">
    <location>
        <begin position="32"/>
        <end position="64"/>
    </location>
</feature>
<feature type="region of interest" description="Disordered" evidence="1">
    <location>
        <begin position="18"/>
        <end position="64"/>
    </location>
</feature>
<dbReference type="OrthoDB" id="9395023at2759"/>
<protein>
    <submittedName>
        <fullName evidence="2">Uncharacterized protein</fullName>
    </submittedName>
</protein>
<evidence type="ECO:0000256" key="1">
    <source>
        <dbReference type="SAM" id="MobiDB-lite"/>
    </source>
</evidence>
<dbReference type="EMBL" id="RJVU01043279">
    <property type="protein sequence ID" value="ROL44919.1"/>
    <property type="molecule type" value="Genomic_DNA"/>
</dbReference>
<sequence length="117" mass="13085">MGMCHSFRSRLSQSAITYTGGRTGANPGIDAESGHSDSCDPQLRERRRVEEKARVKAENKRSRNIDKTLKAEKREYKQTHRLLLLDRTVESRQESIGQREGAGSAKDLETGIELGSP</sequence>
<comment type="caution">
    <text evidence="2">The sequence shown here is derived from an EMBL/GenBank/DDBJ whole genome shotgun (WGS) entry which is preliminary data.</text>
</comment>
<dbReference type="Proteomes" id="UP000281406">
    <property type="component" value="Unassembled WGS sequence"/>
</dbReference>